<sequence>MDGPVPWADDRVAKATTVHLGGRAAEIRLAEAQVNAGRIPDRPFVMVTQPQVADPSRAPEGKHVLWTYTHVPNGYRPAASDREYVADAIAGQLERFAPGFGAKVLNKKIWDPAALEQWNPNLVGGDIAGGSMTGFQLLLRGGLTLEPYRMGVPGLYICSSATPPGTGVHGMPGAWAAHAVLEDQRV</sequence>
<reference evidence="2" key="1">
    <citation type="journal article" date="2019" name="Int. J. Syst. Evol. Microbiol.">
        <title>The Global Catalogue of Microorganisms (GCM) 10K type strain sequencing project: providing services to taxonomists for standard genome sequencing and annotation.</title>
        <authorList>
            <consortium name="The Broad Institute Genomics Platform"/>
            <consortium name="The Broad Institute Genome Sequencing Center for Infectious Disease"/>
            <person name="Wu L."/>
            <person name="Ma J."/>
        </authorList>
    </citation>
    <scope>NUCLEOTIDE SEQUENCE [LARGE SCALE GENOMIC DNA]</scope>
    <source>
        <strain evidence="2">JCM 13595</strain>
    </source>
</reference>
<protein>
    <recommendedName>
        <fullName evidence="3">Dehydrogenase</fullName>
    </recommendedName>
</protein>
<accession>A0ABP5GKY7</accession>
<evidence type="ECO:0000313" key="1">
    <source>
        <dbReference type="EMBL" id="GAA2046269.1"/>
    </source>
</evidence>
<organism evidence="1 2">
    <name type="scientific">Yaniella flava</name>
    <dbReference type="NCBI Taxonomy" id="287930"/>
    <lineage>
        <taxon>Bacteria</taxon>
        <taxon>Bacillati</taxon>
        <taxon>Actinomycetota</taxon>
        <taxon>Actinomycetes</taxon>
        <taxon>Micrococcales</taxon>
        <taxon>Micrococcaceae</taxon>
        <taxon>Yaniella</taxon>
    </lineage>
</organism>
<evidence type="ECO:0000313" key="2">
    <source>
        <dbReference type="Proteomes" id="UP001501461"/>
    </source>
</evidence>
<dbReference type="PANTHER" id="PTHR10668">
    <property type="entry name" value="PHYTOENE DEHYDROGENASE"/>
    <property type="match status" value="1"/>
</dbReference>
<dbReference type="RefSeq" id="WP_343960055.1">
    <property type="nucleotide sequence ID" value="NZ_BAAAMN010000070.1"/>
</dbReference>
<dbReference type="PANTHER" id="PTHR10668:SF105">
    <property type="entry name" value="DEHYDROGENASE-RELATED"/>
    <property type="match status" value="1"/>
</dbReference>
<evidence type="ECO:0008006" key="3">
    <source>
        <dbReference type="Google" id="ProtNLM"/>
    </source>
</evidence>
<proteinExistence type="predicted"/>
<dbReference type="EMBL" id="BAAAMN010000070">
    <property type="protein sequence ID" value="GAA2046269.1"/>
    <property type="molecule type" value="Genomic_DNA"/>
</dbReference>
<name>A0ABP5GKY7_9MICC</name>
<keyword evidence="2" id="KW-1185">Reference proteome</keyword>
<dbReference type="Proteomes" id="UP001501461">
    <property type="component" value="Unassembled WGS sequence"/>
</dbReference>
<gene>
    <name evidence="1" type="ORF">GCM10009720_28940</name>
</gene>
<comment type="caution">
    <text evidence="1">The sequence shown here is derived from an EMBL/GenBank/DDBJ whole genome shotgun (WGS) entry which is preliminary data.</text>
</comment>